<feature type="compositionally biased region" description="Polar residues" evidence="1">
    <location>
        <begin position="367"/>
        <end position="379"/>
    </location>
</feature>
<dbReference type="PANTHER" id="PTHR23171:SF4">
    <property type="entry name" value="TUFTELIN"/>
    <property type="match status" value="1"/>
</dbReference>
<dbReference type="AlphaFoldDB" id="A0A6P7WIA8"/>
<evidence type="ECO:0000313" key="2">
    <source>
        <dbReference type="Proteomes" id="UP000515156"/>
    </source>
</evidence>
<dbReference type="GO" id="GO:0035556">
    <property type="term" value="P:intracellular signal transduction"/>
    <property type="evidence" value="ECO:0007669"/>
    <property type="project" value="TreeGrafter"/>
</dbReference>
<dbReference type="GeneID" id="115457650"/>
<organism evidence="2 3">
    <name type="scientific">Microcaecilia unicolor</name>
    <dbReference type="NCBI Taxonomy" id="1415580"/>
    <lineage>
        <taxon>Eukaryota</taxon>
        <taxon>Metazoa</taxon>
        <taxon>Chordata</taxon>
        <taxon>Craniata</taxon>
        <taxon>Vertebrata</taxon>
        <taxon>Euteleostomi</taxon>
        <taxon>Amphibia</taxon>
        <taxon>Gymnophiona</taxon>
        <taxon>Siphonopidae</taxon>
        <taxon>Microcaecilia</taxon>
    </lineage>
</organism>
<proteinExistence type="predicted"/>
<evidence type="ECO:0000313" key="3">
    <source>
        <dbReference type="RefSeq" id="XP_030043032.1"/>
    </source>
</evidence>
<dbReference type="RefSeq" id="XP_030043032.1">
    <property type="nucleotide sequence ID" value="XM_030187172.1"/>
</dbReference>
<dbReference type="PANTHER" id="PTHR23171">
    <property type="entry name" value="GDOWN1"/>
    <property type="match status" value="1"/>
</dbReference>
<dbReference type="InterPro" id="IPR051375">
    <property type="entry name" value="Tuftelin_GRINL1A/MYZAP/CCD68"/>
</dbReference>
<dbReference type="InParanoid" id="A0A6P7WIA8"/>
<reference evidence="3" key="1">
    <citation type="submission" date="2025-08" db="UniProtKB">
        <authorList>
            <consortium name="RefSeq"/>
        </authorList>
    </citation>
    <scope>IDENTIFICATION</scope>
</reference>
<feature type="region of interest" description="Disordered" evidence="1">
    <location>
        <begin position="367"/>
        <end position="388"/>
    </location>
</feature>
<gene>
    <name evidence="3" type="primary">TUFT1</name>
</gene>
<dbReference type="KEGG" id="muo:115457650"/>
<dbReference type="FunCoup" id="A0A6P7WIA8">
    <property type="interactions" value="241"/>
</dbReference>
<name>A0A6P7WIA8_9AMPH</name>
<dbReference type="CTD" id="7286"/>
<feature type="compositionally biased region" description="Basic and acidic residues" evidence="1">
    <location>
        <begin position="144"/>
        <end position="153"/>
    </location>
</feature>
<dbReference type="Proteomes" id="UP000515156">
    <property type="component" value="Chromosome 14"/>
</dbReference>
<protein>
    <submittedName>
        <fullName evidence="3">Tuftelin isoform X1</fullName>
    </submittedName>
</protein>
<evidence type="ECO:0000256" key="1">
    <source>
        <dbReference type="SAM" id="MobiDB-lite"/>
    </source>
</evidence>
<dbReference type="GO" id="GO:0031674">
    <property type="term" value="C:I band"/>
    <property type="evidence" value="ECO:0007669"/>
    <property type="project" value="TreeGrafter"/>
</dbReference>
<sequence length="403" mass="46746">MMNGPRSLCTLQQLKAEPESSADLVKTLRLTLQNDLATERPDCLKQKPVGRAFAVISSRPPSRSQSLDSELVKSANGDEEIIKVYLKAKAENKMKHDWNVTQLRNEVRHIQEVNTPWARTSLCKLREEISRTIEKTAETALGQEAKDPVERRNGLQHHVSSWNREASTEAEEVQEFPGRETETLRETTKKLLAKLQDAEKRHQSDRRAFEDTLGHYRKEVEESNRALKKAEDDVAVKQMKMEEMQRLMGGMEKEHRTLLDKLTENEKELEEVRTRKEKSRKEQDRCAELEKEVASLREKIHHLDDMLKSQQRKVRNMIEQLQNARMLIQEKDRIIHELQERVSSLQAENLEMRDRMEQLLGYRLSPSSSVSKSYTQSMPVNGKRGFMPPGPLKPLPLIRVVET</sequence>
<accession>A0A6P7WIA8</accession>
<dbReference type="OrthoDB" id="8944635at2759"/>
<feature type="region of interest" description="Disordered" evidence="1">
    <location>
        <begin position="141"/>
        <end position="183"/>
    </location>
</feature>
<keyword evidence="2" id="KW-1185">Reference proteome</keyword>